<protein>
    <recommendedName>
        <fullName evidence="3">Heavy metal sensor signal transduction histidine kinase</fullName>
    </recommendedName>
</protein>
<dbReference type="OrthoDB" id="9809963at2"/>
<proteinExistence type="predicted"/>
<dbReference type="Pfam" id="PF10865">
    <property type="entry name" value="DUF2703"/>
    <property type="match status" value="1"/>
</dbReference>
<evidence type="ECO:0000313" key="1">
    <source>
        <dbReference type="EMBL" id="CDZ91521.1"/>
    </source>
</evidence>
<evidence type="ECO:0008006" key="3">
    <source>
        <dbReference type="Google" id="ProtNLM"/>
    </source>
</evidence>
<reference evidence="1 2" key="1">
    <citation type="journal article" date="2014" name="Genome Announc.">
        <title>Draft Genome Sequence of Propane- and Butane-Oxidizing Actinobacterium Rhodococcus ruber IEGM 231.</title>
        <authorList>
            <person name="Ivshina I.B."/>
            <person name="Kuyukina M.S."/>
            <person name="Krivoruchko A.V."/>
            <person name="Barbe V."/>
            <person name="Fischer C."/>
        </authorList>
    </citation>
    <scope>NUCLEOTIDE SEQUENCE [LARGE SCALE GENOMIC DNA]</scope>
</reference>
<dbReference type="RefSeq" id="WP_017679685.1">
    <property type="nucleotide sequence ID" value="NZ_CP029146.1"/>
</dbReference>
<organism evidence="1 2">
    <name type="scientific">Rhodococcus ruber</name>
    <dbReference type="NCBI Taxonomy" id="1830"/>
    <lineage>
        <taxon>Bacteria</taxon>
        <taxon>Bacillati</taxon>
        <taxon>Actinomycetota</taxon>
        <taxon>Actinomycetes</taxon>
        <taxon>Mycobacteriales</taxon>
        <taxon>Nocardiaceae</taxon>
        <taxon>Rhodococcus</taxon>
    </lineage>
</organism>
<gene>
    <name evidence="1" type="ORF">RHRU231_840050</name>
</gene>
<sequence>MTALPIVWQRLVSQGQTCRRCAGTGEQVQDAIGTLEQVLRPLGIAPHLEVRELDDAAFAADPAESNRIWIAGRPLEDWLDADVGSSRCCSVCGDSPCRTVALGPVTFEEIPERLIVKAALIAAASLLDAPGHP</sequence>
<name>A0A098BUX5_9NOCA</name>
<accession>A0A098BUX5</accession>
<dbReference type="EMBL" id="CCSD01000099">
    <property type="protein sequence ID" value="CDZ91521.1"/>
    <property type="molecule type" value="Genomic_DNA"/>
</dbReference>
<dbReference type="GeneID" id="66837950"/>
<evidence type="ECO:0000313" key="2">
    <source>
        <dbReference type="Proteomes" id="UP000042997"/>
    </source>
</evidence>
<dbReference type="AlphaFoldDB" id="A0A098BUX5"/>
<dbReference type="InterPro" id="IPR021219">
    <property type="entry name" value="DUF2703"/>
</dbReference>
<dbReference type="eggNOG" id="ENOG5032PCZ">
    <property type="taxonomic scope" value="Bacteria"/>
</dbReference>
<dbReference type="Proteomes" id="UP000042997">
    <property type="component" value="Unassembled WGS sequence"/>
</dbReference>